<feature type="compositionally biased region" description="Low complexity" evidence="1">
    <location>
        <begin position="19"/>
        <end position="28"/>
    </location>
</feature>
<dbReference type="Proteomes" id="UP000256780">
    <property type="component" value="Chromosome CBM2587_a"/>
</dbReference>
<reference evidence="2" key="1">
    <citation type="submission" date="2018-01" db="EMBL/GenBank/DDBJ databases">
        <authorList>
            <person name="Clerissi C."/>
        </authorList>
    </citation>
    <scope>NUCLEOTIDE SEQUENCE</scope>
    <source>
        <strain evidence="2">Cupriavidus sp. LMG 19464</strain>
    </source>
</reference>
<proteinExistence type="predicted"/>
<evidence type="ECO:0000256" key="1">
    <source>
        <dbReference type="SAM" id="MobiDB-lite"/>
    </source>
</evidence>
<feature type="region of interest" description="Disordered" evidence="1">
    <location>
        <begin position="1"/>
        <end position="53"/>
    </location>
</feature>
<sequence>MHPAPDAQARSLRRRRRGPVQPGRFRPGLWRQDGLQARGQAGHPGGRRARRLSARPAGRASCCQGRPMPAFFVVLHHAGGCHGTLLCELRRAQYNDPRQSTMIRGIATPPRRGHRCPQPAKAHHYEHSLHVPTPVAIPATPSPSCCTRPFCPGCMARSVSRFSLALYRVLQNANRSGS</sequence>
<name>A0A375BRD6_9BURK</name>
<protein>
    <submittedName>
        <fullName evidence="2">Uncharacterized protein</fullName>
    </submittedName>
</protein>
<dbReference type="EMBL" id="OFSQ01000016">
    <property type="protein sequence ID" value="SOY51054.1"/>
    <property type="molecule type" value="Genomic_DNA"/>
</dbReference>
<gene>
    <name evidence="2" type="ORF">CBM2587_A230037</name>
</gene>
<accession>A0A375BRD6</accession>
<dbReference type="AlphaFoldDB" id="A0A375BRD6"/>
<evidence type="ECO:0000313" key="2">
    <source>
        <dbReference type="EMBL" id="SOY51054.1"/>
    </source>
</evidence>
<organism evidence="2">
    <name type="scientific">Cupriavidus taiwanensis</name>
    <dbReference type="NCBI Taxonomy" id="164546"/>
    <lineage>
        <taxon>Bacteria</taxon>
        <taxon>Pseudomonadati</taxon>
        <taxon>Pseudomonadota</taxon>
        <taxon>Betaproteobacteria</taxon>
        <taxon>Burkholderiales</taxon>
        <taxon>Burkholderiaceae</taxon>
        <taxon>Cupriavidus</taxon>
    </lineage>
</organism>
<comment type="caution">
    <text evidence="2">The sequence shown here is derived from an EMBL/GenBank/DDBJ whole genome shotgun (WGS) entry which is preliminary data.</text>
</comment>